<dbReference type="Proteomes" id="UP000555103">
    <property type="component" value="Unassembled WGS sequence"/>
</dbReference>
<gene>
    <name evidence="7" type="ORF">GGR21_003322</name>
</gene>
<accession>A0A840CXA9</accession>
<keyword evidence="8" id="KW-1185">Reference proteome</keyword>
<name>A0A840CXA9_9BACT</name>
<proteinExistence type="inferred from homology"/>
<comment type="similarity">
    <text evidence="1">Belongs to the ABC transporter superfamily.</text>
</comment>
<dbReference type="InterPro" id="IPR025302">
    <property type="entry name" value="DrrA1/2-like_C"/>
</dbReference>
<dbReference type="SUPFAM" id="SSF52540">
    <property type="entry name" value="P-loop containing nucleoside triphosphate hydrolases"/>
    <property type="match status" value="1"/>
</dbReference>
<keyword evidence="2" id="KW-0813">Transport</keyword>
<dbReference type="Gene3D" id="3.40.50.300">
    <property type="entry name" value="P-loop containing nucleotide triphosphate hydrolases"/>
    <property type="match status" value="1"/>
</dbReference>
<dbReference type="EMBL" id="JACIEP010000013">
    <property type="protein sequence ID" value="MBB4037405.1"/>
    <property type="molecule type" value="Genomic_DNA"/>
</dbReference>
<evidence type="ECO:0000313" key="8">
    <source>
        <dbReference type="Proteomes" id="UP000555103"/>
    </source>
</evidence>
<keyword evidence="5 7" id="KW-0067">ATP-binding</keyword>
<evidence type="ECO:0000313" key="7">
    <source>
        <dbReference type="EMBL" id="MBB4037405.1"/>
    </source>
</evidence>
<dbReference type="PROSITE" id="PS50893">
    <property type="entry name" value="ABC_TRANSPORTER_2"/>
    <property type="match status" value="1"/>
</dbReference>
<dbReference type="AlphaFoldDB" id="A0A840CXA9"/>
<evidence type="ECO:0000256" key="3">
    <source>
        <dbReference type="ARBA" id="ARBA00022458"/>
    </source>
</evidence>
<dbReference type="InterPro" id="IPR017871">
    <property type="entry name" value="ABC_transporter-like_CS"/>
</dbReference>
<dbReference type="SMART" id="SM00382">
    <property type="entry name" value="AAA"/>
    <property type="match status" value="1"/>
</dbReference>
<sequence>MFYLETQDIVKQYGNHTALNGVSIQVPKGCIYGLLGPNGAGKSSLIRIINRITAPDEGKVFLNGRESEAGDIFNIGYLPEERGLYKKMKVGEHIIFLARLRGLSMEEAKTKTNYWLKKFDILSWENKKVEELSKGMQQKIQFIATVIHEPDLYILDEPFSGFDPVNAELLKNELLELKAQGKTIILSTHNMESVEELCDEITLINKSKAVLQGNVKEIRARYRKHIFKLDVAGDSFDMESAHFSVLSQNTNNGSTEVRIQRNDEASNSELLQEVTRKYEVLTFEEELPSMNDIFIQIVSTKEQ</sequence>
<dbReference type="PANTHER" id="PTHR42711:SF5">
    <property type="entry name" value="ABC TRANSPORTER ATP-BINDING PROTEIN NATA"/>
    <property type="match status" value="1"/>
</dbReference>
<protein>
    <submittedName>
        <fullName evidence="7">ABC-2 type transport system ATP-binding protein</fullName>
    </submittedName>
</protein>
<dbReference type="GO" id="GO:0016887">
    <property type="term" value="F:ATP hydrolysis activity"/>
    <property type="evidence" value="ECO:0007669"/>
    <property type="project" value="InterPro"/>
</dbReference>
<dbReference type="Pfam" id="PF00005">
    <property type="entry name" value="ABC_tran"/>
    <property type="match status" value="1"/>
</dbReference>
<keyword evidence="3" id="KW-0536">Nodulation</keyword>
<comment type="caution">
    <text evidence="7">The sequence shown here is derived from an EMBL/GenBank/DDBJ whole genome shotgun (WGS) entry which is preliminary data.</text>
</comment>
<evidence type="ECO:0000256" key="4">
    <source>
        <dbReference type="ARBA" id="ARBA00022741"/>
    </source>
</evidence>
<dbReference type="InterPro" id="IPR003439">
    <property type="entry name" value="ABC_transporter-like_ATP-bd"/>
</dbReference>
<evidence type="ECO:0000259" key="6">
    <source>
        <dbReference type="PROSITE" id="PS50893"/>
    </source>
</evidence>
<evidence type="ECO:0000256" key="2">
    <source>
        <dbReference type="ARBA" id="ARBA00022448"/>
    </source>
</evidence>
<dbReference type="InterPro" id="IPR027417">
    <property type="entry name" value="P-loop_NTPase"/>
</dbReference>
<dbReference type="InterPro" id="IPR050763">
    <property type="entry name" value="ABC_transporter_ATP-binding"/>
</dbReference>
<reference evidence="7 8" key="1">
    <citation type="submission" date="2020-08" db="EMBL/GenBank/DDBJ databases">
        <title>Genomic Encyclopedia of Type Strains, Phase IV (KMG-IV): sequencing the most valuable type-strain genomes for metagenomic binning, comparative biology and taxonomic classification.</title>
        <authorList>
            <person name="Goeker M."/>
        </authorList>
    </citation>
    <scope>NUCLEOTIDE SEQUENCE [LARGE SCALE GENOMIC DNA]</scope>
    <source>
        <strain evidence="7 8">DSM 104969</strain>
    </source>
</reference>
<organism evidence="7 8">
    <name type="scientific">Dysgonomonas hofstadii</name>
    <dbReference type="NCBI Taxonomy" id="637886"/>
    <lineage>
        <taxon>Bacteria</taxon>
        <taxon>Pseudomonadati</taxon>
        <taxon>Bacteroidota</taxon>
        <taxon>Bacteroidia</taxon>
        <taxon>Bacteroidales</taxon>
        <taxon>Dysgonomonadaceae</taxon>
        <taxon>Dysgonomonas</taxon>
    </lineage>
</organism>
<dbReference type="Pfam" id="PF13732">
    <property type="entry name" value="DrrA1-3_C"/>
    <property type="match status" value="1"/>
</dbReference>
<dbReference type="RefSeq" id="WP_183308243.1">
    <property type="nucleotide sequence ID" value="NZ_JACIEP010000013.1"/>
</dbReference>
<evidence type="ECO:0000256" key="1">
    <source>
        <dbReference type="ARBA" id="ARBA00005417"/>
    </source>
</evidence>
<evidence type="ECO:0000256" key="5">
    <source>
        <dbReference type="ARBA" id="ARBA00022840"/>
    </source>
</evidence>
<dbReference type="GO" id="GO:0005524">
    <property type="term" value="F:ATP binding"/>
    <property type="evidence" value="ECO:0007669"/>
    <property type="project" value="UniProtKB-KW"/>
</dbReference>
<dbReference type="PROSITE" id="PS00211">
    <property type="entry name" value="ABC_TRANSPORTER_1"/>
    <property type="match status" value="1"/>
</dbReference>
<keyword evidence="4" id="KW-0547">Nucleotide-binding</keyword>
<dbReference type="PANTHER" id="PTHR42711">
    <property type="entry name" value="ABC TRANSPORTER ATP-BINDING PROTEIN"/>
    <property type="match status" value="1"/>
</dbReference>
<feature type="domain" description="ABC transporter" evidence="6">
    <location>
        <begin position="4"/>
        <end position="231"/>
    </location>
</feature>
<dbReference type="InterPro" id="IPR003593">
    <property type="entry name" value="AAA+_ATPase"/>
</dbReference>